<dbReference type="RefSeq" id="WP_380855730.1">
    <property type="nucleotide sequence ID" value="NZ_JBHRXV010000001.1"/>
</dbReference>
<dbReference type="Proteomes" id="UP001595615">
    <property type="component" value="Unassembled WGS sequence"/>
</dbReference>
<proteinExistence type="predicted"/>
<evidence type="ECO:0000313" key="2">
    <source>
        <dbReference type="EMBL" id="MFC3711225.1"/>
    </source>
</evidence>
<evidence type="ECO:0000259" key="1">
    <source>
        <dbReference type="Pfam" id="PF02900"/>
    </source>
</evidence>
<dbReference type="EMBL" id="JBHRXV010000001">
    <property type="protein sequence ID" value="MFC3711225.1"/>
    <property type="molecule type" value="Genomic_DNA"/>
</dbReference>
<evidence type="ECO:0000313" key="3">
    <source>
        <dbReference type="Proteomes" id="UP001595615"/>
    </source>
</evidence>
<dbReference type="Gene3D" id="3.40.830.10">
    <property type="entry name" value="LigB-like"/>
    <property type="match status" value="1"/>
</dbReference>
<gene>
    <name evidence="2" type="ORF">ACFOMD_01490</name>
</gene>
<feature type="domain" description="Extradiol ring-cleavage dioxygenase class III enzyme subunit B" evidence="1">
    <location>
        <begin position="202"/>
        <end position="296"/>
    </location>
</feature>
<name>A0ABV7X4Y9_9SPHN</name>
<protein>
    <recommendedName>
        <fullName evidence="1">Extradiol ring-cleavage dioxygenase class III enzyme subunit B domain-containing protein</fullName>
    </recommendedName>
</protein>
<dbReference type="InterPro" id="IPR004183">
    <property type="entry name" value="Xdiol_dOase_suB"/>
</dbReference>
<sequence>MAGILKAMLRNPHLPPELGQPGGWPAAMQAEWSDDEGTKAAAEHRDLLVAEFRKIRAALDDFKPDLVLIWGDDQYENFREDVIPPYCICAYDSFEFGMPSGNLWGDTETRIKLPGHRQAGKKLADYLIRNGFDTAYSYKPLHDPLGHAFTNGIIYLDYDRQGFDYPVLPFAINCYGRRVIVQKGGRPDFERSLTDDELDPSAPTPARLFDLGAATARFFQESPWRVAILSSSSWSHAFLTPKTHYLYPDTDADLVLYEALRTGDYGVWRDYSPEAVEESGQQEVLNWMCLAGALSELGRVPAHTSFVETWIFNSSKCFLISPPA</sequence>
<organism evidence="2 3">
    <name type="scientific">Sphingoaurantiacus capsulatus</name>
    <dbReference type="NCBI Taxonomy" id="1771310"/>
    <lineage>
        <taxon>Bacteria</taxon>
        <taxon>Pseudomonadati</taxon>
        <taxon>Pseudomonadota</taxon>
        <taxon>Alphaproteobacteria</taxon>
        <taxon>Sphingomonadales</taxon>
        <taxon>Sphingosinicellaceae</taxon>
        <taxon>Sphingoaurantiacus</taxon>
    </lineage>
</organism>
<comment type="caution">
    <text evidence="2">The sequence shown here is derived from an EMBL/GenBank/DDBJ whole genome shotgun (WGS) entry which is preliminary data.</text>
</comment>
<dbReference type="SUPFAM" id="SSF53213">
    <property type="entry name" value="LigB-like"/>
    <property type="match status" value="1"/>
</dbReference>
<accession>A0ABV7X4Y9</accession>
<dbReference type="Pfam" id="PF02900">
    <property type="entry name" value="LigB"/>
    <property type="match status" value="1"/>
</dbReference>
<reference evidence="3" key="1">
    <citation type="journal article" date="2019" name="Int. J. Syst. Evol. Microbiol.">
        <title>The Global Catalogue of Microorganisms (GCM) 10K type strain sequencing project: providing services to taxonomists for standard genome sequencing and annotation.</title>
        <authorList>
            <consortium name="The Broad Institute Genomics Platform"/>
            <consortium name="The Broad Institute Genome Sequencing Center for Infectious Disease"/>
            <person name="Wu L."/>
            <person name="Ma J."/>
        </authorList>
    </citation>
    <scope>NUCLEOTIDE SEQUENCE [LARGE SCALE GENOMIC DNA]</scope>
    <source>
        <strain evidence="3">KCTC 42644</strain>
    </source>
</reference>
<keyword evidence="3" id="KW-1185">Reference proteome</keyword>